<dbReference type="RefSeq" id="WP_214544133.1">
    <property type="nucleotide sequence ID" value="NZ_JAHEWS010000008.1"/>
</dbReference>
<accession>A0ABS5VF06</accession>
<reference evidence="1 2" key="1">
    <citation type="submission" date="2021-05" db="EMBL/GenBank/DDBJ databases">
        <title>Whole genome sequence of Curtobacterium flaccumfaciens pv. flaccumfaciens strain CFBP 8819.</title>
        <authorList>
            <person name="Osdaghi E."/>
            <person name="Taghouti G."/>
            <person name="Portier P."/>
            <person name="Fazliarab A."/>
            <person name="Taghavi S.M."/>
            <person name="Briand M."/>
            <person name="Le-Saux M."/>
            <person name="Jacques M.-A."/>
        </authorList>
    </citation>
    <scope>NUCLEOTIDE SEQUENCE [LARGE SCALE GENOMIC DNA]</scope>
    <source>
        <strain evidence="1 2">CFBP 8819</strain>
    </source>
</reference>
<sequence length="355" mass="38920">MAPDLRWLDYVFADSSDESVDFWRAAAEAGGRTLLLCGAGFDPRTLDVPHRVAQSITDLDVLALELAPPGSHDTADQVAATHQDDLRNLFSTQLRFVPRVTSSDPSSQSAKLTRTLVRDYALLDYDTILLDMSGLPSMVSFAILQLLLTQAGQHMNRFAGNLLAIASEDPVTDSRIIASELDEPEMLPGFAGADETAATTIWIPVLGRSSVDEVQALSTFLQPEEVCAVIPFPATDPRTGDDLLLEHRQLLFDELQLEQRNVFYASESNPFDLYRQLVNLADRYRQALRPLGSTAVVVSEHTSKMLGLGVVLAAHERGLSLAHARPMSYRLHDAPPGRRTVNISTAWLLGAPYAV</sequence>
<gene>
    <name evidence="1" type="ORF">KK097_06735</name>
</gene>
<evidence type="ECO:0000313" key="1">
    <source>
        <dbReference type="EMBL" id="MBT1587511.1"/>
    </source>
</evidence>
<proteinExistence type="predicted"/>
<dbReference type="EMBL" id="JAHEWS010000008">
    <property type="protein sequence ID" value="MBT1587511.1"/>
    <property type="molecule type" value="Genomic_DNA"/>
</dbReference>
<name>A0ABS5VF06_9MICO</name>
<dbReference type="Proteomes" id="UP001519641">
    <property type="component" value="Unassembled WGS sequence"/>
</dbReference>
<protein>
    <submittedName>
        <fullName evidence="1">Uncharacterized protein</fullName>
    </submittedName>
</protein>
<keyword evidence="2" id="KW-1185">Reference proteome</keyword>
<comment type="caution">
    <text evidence="1">The sequence shown here is derived from an EMBL/GenBank/DDBJ whole genome shotgun (WGS) entry which is preliminary data.</text>
</comment>
<organism evidence="1 2">
    <name type="scientific">Curtobacterium aurantiacum</name>
    <dbReference type="NCBI Taxonomy" id="3236919"/>
    <lineage>
        <taxon>Bacteria</taxon>
        <taxon>Bacillati</taxon>
        <taxon>Actinomycetota</taxon>
        <taxon>Actinomycetes</taxon>
        <taxon>Micrococcales</taxon>
        <taxon>Microbacteriaceae</taxon>
        <taxon>Curtobacterium</taxon>
    </lineage>
</organism>
<evidence type="ECO:0000313" key="2">
    <source>
        <dbReference type="Proteomes" id="UP001519641"/>
    </source>
</evidence>